<dbReference type="AlphaFoldDB" id="A0A835XZD0"/>
<dbReference type="OrthoDB" id="547225at2759"/>
<evidence type="ECO:0000313" key="3">
    <source>
        <dbReference type="EMBL" id="KAG2491211.1"/>
    </source>
</evidence>
<dbReference type="GO" id="GO:0043130">
    <property type="term" value="F:ubiquitin binding"/>
    <property type="evidence" value="ECO:0007669"/>
    <property type="project" value="TreeGrafter"/>
</dbReference>
<evidence type="ECO:0000256" key="1">
    <source>
        <dbReference type="SAM" id="MobiDB-lite"/>
    </source>
</evidence>
<name>A0A835XZD0_9CHLO</name>
<evidence type="ECO:0000313" key="4">
    <source>
        <dbReference type="Proteomes" id="UP000612055"/>
    </source>
</evidence>
<organism evidence="3 4">
    <name type="scientific">Edaphochlamys debaryana</name>
    <dbReference type="NCBI Taxonomy" id="47281"/>
    <lineage>
        <taxon>Eukaryota</taxon>
        <taxon>Viridiplantae</taxon>
        <taxon>Chlorophyta</taxon>
        <taxon>core chlorophytes</taxon>
        <taxon>Chlorophyceae</taxon>
        <taxon>CS clade</taxon>
        <taxon>Chlamydomonadales</taxon>
        <taxon>Chlamydomonadales incertae sedis</taxon>
        <taxon>Edaphochlamys</taxon>
    </lineage>
</organism>
<gene>
    <name evidence="3" type="ORF">HYH03_010421</name>
</gene>
<feature type="transmembrane region" description="Helical" evidence="2">
    <location>
        <begin position="148"/>
        <end position="168"/>
    </location>
</feature>
<dbReference type="Proteomes" id="UP000612055">
    <property type="component" value="Unassembled WGS sequence"/>
</dbReference>
<comment type="caution">
    <text evidence="3">The sequence shown here is derived from an EMBL/GenBank/DDBJ whole genome shotgun (WGS) entry which is preliminary data.</text>
</comment>
<dbReference type="GO" id="GO:0000724">
    <property type="term" value="P:double-strand break repair via homologous recombination"/>
    <property type="evidence" value="ECO:0007669"/>
    <property type="project" value="TreeGrafter"/>
</dbReference>
<sequence length="294" mass="32519">MMALFVLFPSWANAGFSIFSCYLVDNTPSLGQRGSATESLNGFEFALATAPSGYWTRDMQQECYVGAHASFYVPLGVVFLLVFCVSPPVVNFVLLWRVRHKLDNHHTIQVYGFMYNRYRRRWFWWDSVLMCQTLALVAVEVFGGVLEVVYQALTLQILLMCFGGVNMTIKPSKDALLRHLEFWSCVVLSTTIALNLHFVTGTDALVDEAGGVAIGVLVLVINLALIAVFAATLARASWPRVRAVGARALEYGGYLRRMRQPADAVEPPPEAAKEELPQQDDAAAAFESKPGSQA</sequence>
<dbReference type="InterPro" id="IPR051246">
    <property type="entry name" value="WDR48"/>
</dbReference>
<keyword evidence="4" id="KW-1185">Reference proteome</keyword>
<proteinExistence type="predicted"/>
<accession>A0A835XZD0</accession>
<feature type="transmembrane region" description="Helical" evidence="2">
    <location>
        <begin position="122"/>
        <end position="142"/>
    </location>
</feature>
<feature type="transmembrane region" description="Helical" evidence="2">
    <location>
        <begin position="212"/>
        <end position="234"/>
    </location>
</feature>
<evidence type="ECO:0008006" key="5">
    <source>
        <dbReference type="Google" id="ProtNLM"/>
    </source>
</evidence>
<keyword evidence="2" id="KW-0812">Transmembrane</keyword>
<reference evidence="3" key="1">
    <citation type="journal article" date="2020" name="bioRxiv">
        <title>Comparative genomics of Chlamydomonas.</title>
        <authorList>
            <person name="Craig R.J."/>
            <person name="Hasan A.R."/>
            <person name="Ness R.W."/>
            <person name="Keightley P.D."/>
        </authorList>
    </citation>
    <scope>NUCLEOTIDE SEQUENCE</scope>
    <source>
        <strain evidence="3">CCAP 11/70</strain>
    </source>
</reference>
<feature type="transmembrane region" description="Helical" evidence="2">
    <location>
        <begin position="71"/>
        <end position="96"/>
    </location>
</feature>
<keyword evidence="2" id="KW-1133">Transmembrane helix</keyword>
<dbReference type="EMBL" id="JAEHOE010000055">
    <property type="protein sequence ID" value="KAG2491211.1"/>
    <property type="molecule type" value="Genomic_DNA"/>
</dbReference>
<dbReference type="PANTHER" id="PTHR19862:SF14">
    <property type="entry name" value="WD REPEAT-CONTAINING PROTEIN 48"/>
    <property type="match status" value="1"/>
</dbReference>
<keyword evidence="2" id="KW-0472">Membrane</keyword>
<protein>
    <recommendedName>
        <fullName evidence="5">TRP C-terminal domain-containing protein</fullName>
    </recommendedName>
</protein>
<evidence type="ECO:0000256" key="2">
    <source>
        <dbReference type="SAM" id="Phobius"/>
    </source>
</evidence>
<dbReference type="PANTHER" id="PTHR19862">
    <property type="entry name" value="WD REPEAT-CONTAINING PROTEIN 48"/>
    <property type="match status" value="1"/>
</dbReference>
<feature type="region of interest" description="Disordered" evidence="1">
    <location>
        <begin position="260"/>
        <end position="294"/>
    </location>
</feature>
<feature type="transmembrane region" description="Helical" evidence="2">
    <location>
        <begin position="180"/>
        <end position="200"/>
    </location>
</feature>